<sequence length="332" mass="34622">MPLLLAMPEPERSLPLMTVADAAAAMPEAEVTKSPTRTTPTAAATSRPNASSQSMPIKQQSNTVIASNVLTSTAIATTALTTTAAVTGALAGTMLTAMAPSSAAIRTAATTGVNSQITDERGSVTSPHHHSTVGVVSSNYVVNEIATASSSKPDGANAADADNINGSVFGGRYDGVSDTSSNRHHRRHLNGNSHQANNCDDYGGDDNDGHDGGDKVNCYASGTRSPLWHGSGKQISPAAPTALTSTTACWHGCYSPTRHRENESSISADGVTTAPSPHYPQIHVKQEFLQTQYMQDEDEVAHGDEERTNDNGQTVHTAQAAPVKQGMYGNVL</sequence>
<reference evidence="3" key="2">
    <citation type="submission" date="2025-08" db="UniProtKB">
        <authorList>
            <consortium name="RefSeq"/>
        </authorList>
    </citation>
    <scope>IDENTIFICATION</scope>
    <source>
        <tissue evidence="3">Adult</tissue>
    </source>
</reference>
<proteinExistence type="predicted"/>
<gene>
    <name evidence="3" type="primary">LOC125776218</name>
</gene>
<accession>A0ABM3J204</accession>
<evidence type="ECO:0000313" key="3">
    <source>
        <dbReference type="RefSeq" id="XP_049303257.1"/>
    </source>
</evidence>
<feature type="region of interest" description="Disordered" evidence="1">
    <location>
        <begin position="172"/>
        <end position="205"/>
    </location>
</feature>
<feature type="compositionally biased region" description="Basic and acidic residues" evidence="1">
    <location>
        <begin position="300"/>
        <end position="309"/>
    </location>
</feature>
<evidence type="ECO:0000313" key="2">
    <source>
        <dbReference type="Proteomes" id="UP001652620"/>
    </source>
</evidence>
<protein>
    <submittedName>
        <fullName evidence="3">MOB kinase activator-like 2</fullName>
    </submittedName>
</protein>
<evidence type="ECO:0000256" key="1">
    <source>
        <dbReference type="SAM" id="MobiDB-lite"/>
    </source>
</evidence>
<feature type="compositionally biased region" description="Low complexity" evidence="1">
    <location>
        <begin position="27"/>
        <end position="52"/>
    </location>
</feature>
<name>A0ABM3J204_BACDO</name>
<feature type="region of interest" description="Disordered" evidence="1">
    <location>
        <begin position="299"/>
        <end position="332"/>
    </location>
</feature>
<dbReference type="GeneID" id="125776218"/>
<organism evidence="2 3">
    <name type="scientific">Bactrocera dorsalis</name>
    <name type="common">Oriental fruit fly</name>
    <name type="synonym">Dacus dorsalis</name>
    <dbReference type="NCBI Taxonomy" id="27457"/>
    <lineage>
        <taxon>Eukaryota</taxon>
        <taxon>Metazoa</taxon>
        <taxon>Ecdysozoa</taxon>
        <taxon>Arthropoda</taxon>
        <taxon>Hexapoda</taxon>
        <taxon>Insecta</taxon>
        <taxon>Pterygota</taxon>
        <taxon>Neoptera</taxon>
        <taxon>Endopterygota</taxon>
        <taxon>Diptera</taxon>
        <taxon>Brachycera</taxon>
        <taxon>Muscomorpha</taxon>
        <taxon>Tephritoidea</taxon>
        <taxon>Tephritidae</taxon>
        <taxon>Bactrocera</taxon>
        <taxon>Bactrocera</taxon>
    </lineage>
</organism>
<dbReference type="RefSeq" id="XP_049303257.1">
    <property type="nucleotide sequence ID" value="XM_049447300.1"/>
</dbReference>
<dbReference type="Proteomes" id="UP001652620">
    <property type="component" value="Chromosome 1"/>
</dbReference>
<feature type="region of interest" description="Disordered" evidence="1">
    <location>
        <begin position="27"/>
        <end position="58"/>
    </location>
</feature>
<reference evidence="2" key="1">
    <citation type="submission" date="2025-05" db="UniProtKB">
        <authorList>
            <consortium name="RefSeq"/>
        </authorList>
    </citation>
    <scope>NUCLEOTIDE SEQUENCE [LARGE SCALE GENOMIC DNA]</scope>
</reference>
<keyword evidence="2" id="KW-1185">Reference proteome</keyword>